<name>A0A4Q7NVX1_9ACTN</name>
<dbReference type="AlphaFoldDB" id="A0A4Q7NVX1"/>
<evidence type="ECO:0000313" key="3">
    <source>
        <dbReference type="EMBL" id="RZS91347.1"/>
    </source>
</evidence>
<dbReference type="Pfam" id="PF01903">
    <property type="entry name" value="CbiX"/>
    <property type="match status" value="2"/>
</dbReference>
<dbReference type="InterPro" id="IPR050963">
    <property type="entry name" value="Sirohydro_Cobaltochel/CbiX"/>
</dbReference>
<accession>A0A4Q7NVX1</accession>
<sequence>MTADEQIPVVLAAHGTQEPSGPVTIEAVAAALSERLGGRRVEVGYLDVIEPTVGQTLAALGSTAVVVPLLLAPGYHVDVDLPAVAAEHDHPVERTASVGPDPRIVDAVLERLVEAGYQQGDAIVLGAAGSSSPRSAEATARTVAELALRTGARVLAAYASASRPSPAEAVAQLRAEGHERVALATYLLAPGLFSERMRAAGADVVSEPIGATPALLDVIVDRITAVEAAQPVG</sequence>
<dbReference type="CDD" id="cd03416">
    <property type="entry name" value="CbiX_SirB_N"/>
    <property type="match status" value="1"/>
</dbReference>
<organism evidence="3 4">
    <name type="scientific">Motilibacter rhizosphaerae</name>
    <dbReference type="NCBI Taxonomy" id="598652"/>
    <lineage>
        <taxon>Bacteria</taxon>
        <taxon>Bacillati</taxon>
        <taxon>Actinomycetota</taxon>
        <taxon>Actinomycetes</taxon>
        <taxon>Motilibacterales</taxon>
        <taxon>Motilibacteraceae</taxon>
        <taxon>Motilibacter</taxon>
    </lineage>
</organism>
<evidence type="ECO:0000256" key="1">
    <source>
        <dbReference type="ARBA" id="ARBA00022723"/>
    </source>
</evidence>
<protein>
    <submittedName>
        <fullName evidence="3">Sirohydrochlorin ferrochelatase</fullName>
    </submittedName>
</protein>
<gene>
    <name evidence="3" type="ORF">EV189_0586</name>
</gene>
<keyword evidence="2" id="KW-0456">Lyase</keyword>
<dbReference type="GO" id="GO:0046872">
    <property type="term" value="F:metal ion binding"/>
    <property type="evidence" value="ECO:0007669"/>
    <property type="project" value="UniProtKB-KW"/>
</dbReference>
<dbReference type="Proteomes" id="UP000293638">
    <property type="component" value="Unassembled WGS sequence"/>
</dbReference>
<comment type="caution">
    <text evidence="3">The sequence shown here is derived from an EMBL/GenBank/DDBJ whole genome shotgun (WGS) entry which is preliminary data.</text>
</comment>
<evidence type="ECO:0000313" key="4">
    <source>
        <dbReference type="Proteomes" id="UP000293638"/>
    </source>
</evidence>
<keyword evidence="1" id="KW-0479">Metal-binding</keyword>
<dbReference type="EMBL" id="SGXD01000001">
    <property type="protein sequence ID" value="RZS91347.1"/>
    <property type="molecule type" value="Genomic_DNA"/>
</dbReference>
<dbReference type="InterPro" id="IPR002762">
    <property type="entry name" value="CbiX-like"/>
</dbReference>
<dbReference type="PANTHER" id="PTHR33542">
    <property type="entry name" value="SIROHYDROCHLORIN FERROCHELATASE, CHLOROPLASTIC"/>
    <property type="match status" value="1"/>
</dbReference>
<dbReference type="SUPFAM" id="SSF53800">
    <property type="entry name" value="Chelatase"/>
    <property type="match status" value="1"/>
</dbReference>
<reference evidence="3 4" key="1">
    <citation type="submission" date="2019-02" db="EMBL/GenBank/DDBJ databases">
        <title>Genomic Encyclopedia of Type Strains, Phase IV (KMG-IV): sequencing the most valuable type-strain genomes for metagenomic binning, comparative biology and taxonomic classification.</title>
        <authorList>
            <person name="Goeker M."/>
        </authorList>
    </citation>
    <scope>NUCLEOTIDE SEQUENCE [LARGE SCALE GENOMIC DNA]</scope>
    <source>
        <strain evidence="3 4">DSM 45622</strain>
    </source>
</reference>
<keyword evidence="4" id="KW-1185">Reference proteome</keyword>
<dbReference type="GO" id="GO:0016829">
    <property type="term" value="F:lyase activity"/>
    <property type="evidence" value="ECO:0007669"/>
    <property type="project" value="UniProtKB-KW"/>
</dbReference>
<dbReference type="Gene3D" id="3.40.50.1400">
    <property type="match status" value="2"/>
</dbReference>
<dbReference type="OrthoDB" id="7345302at2"/>
<evidence type="ECO:0000256" key="2">
    <source>
        <dbReference type="ARBA" id="ARBA00023239"/>
    </source>
</evidence>
<dbReference type="RefSeq" id="WP_130491428.1">
    <property type="nucleotide sequence ID" value="NZ_SGXD01000001.1"/>
</dbReference>
<dbReference type="PANTHER" id="PTHR33542:SF5">
    <property type="entry name" value="FERROCHELATASE CHE1"/>
    <property type="match status" value="1"/>
</dbReference>
<proteinExistence type="predicted"/>